<dbReference type="InterPro" id="IPR036165">
    <property type="entry name" value="YefM-like_sf"/>
</dbReference>
<dbReference type="SUPFAM" id="SSF143120">
    <property type="entry name" value="YefM-like"/>
    <property type="match status" value="1"/>
</dbReference>
<proteinExistence type="inferred from homology"/>
<keyword evidence="3" id="KW-0614">Plasmid</keyword>
<comment type="function">
    <text evidence="2">Antitoxin component of a type II toxin-antitoxin (TA) system.</text>
</comment>
<dbReference type="EMBL" id="CP000147">
    <property type="protein sequence ID" value="AGY32503.1"/>
    <property type="molecule type" value="Genomic_DNA"/>
</dbReference>
<evidence type="ECO:0000256" key="2">
    <source>
        <dbReference type="RuleBase" id="RU362080"/>
    </source>
</evidence>
<dbReference type="RefSeq" id="WP_023003461.1">
    <property type="nucleotide sequence ID" value="NC_007490.2"/>
</dbReference>
<comment type="similarity">
    <text evidence="1 2">Belongs to the phD/YefM antitoxin family.</text>
</comment>
<dbReference type="NCBIfam" id="TIGR01552">
    <property type="entry name" value="phd_fam"/>
    <property type="match status" value="1"/>
</dbReference>
<accession>U5NN27</accession>
<geneLocation type="plasmid" evidence="4">
    <name>pRS241d</name>
</geneLocation>
<reference evidence="4" key="1">
    <citation type="submission" date="2005-09" db="EMBL/GenBank/DDBJ databases">
        <title>Complete sequence of plasmid D of Rhodobacter sphaeroides 2.4.1.</title>
        <authorList>
            <person name="Copeland A."/>
            <person name="Lucas S."/>
            <person name="Lapidus A."/>
            <person name="Barry K."/>
            <person name="Detter J.C."/>
            <person name="Glavina T."/>
            <person name="Hammon N."/>
            <person name="Israni S."/>
            <person name="Pitluck S."/>
            <person name="Richardson P."/>
            <person name="Mackenzie C."/>
            <person name="Choudhary M."/>
            <person name="Larimer F."/>
            <person name="Hauser L.J."/>
            <person name="Land M."/>
            <person name="Donohue T.J."/>
            <person name="Kaplan S."/>
        </authorList>
    </citation>
    <scope>NUCLEOTIDE SEQUENCE [LARGE SCALE GENOMIC DNA]</scope>
    <source>
        <strain evidence="4">ATCC 17023 / DSM 158 / JCM 6121 / CCUG 31486 / LMG 2827 / NBRC 12203 / NCIMB 8253 / ATH 2.4.1.</strain>
        <plasmid evidence="4">pRS241d</plasmid>
    </source>
</reference>
<evidence type="ECO:0000313" key="4">
    <source>
        <dbReference type="Proteomes" id="UP000002703"/>
    </source>
</evidence>
<gene>
    <name evidence="3" type="ORF">RSP_7679</name>
</gene>
<dbReference type="Gene3D" id="3.40.1620.10">
    <property type="entry name" value="YefM-like domain"/>
    <property type="match status" value="1"/>
</dbReference>
<dbReference type="GeneID" id="17312309"/>
<organism evidence="3 4">
    <name type="scientific">Cereibacter sphaeroides (strain ATCC 17023 / DSM 158 / JCM 6121 / CCUG 31486 / LMG 2827 / NBRC 12203 / NCIMB 8253 / ATH 2.4.1.)</name>
    <name type="common">Rhodobacter sphaeroides</name>
    <dbReference type="NCBI Taxonomy" id="272943"/>
    <lineage>
        <taxon>Bacteria</taxon>
        <taxon>Pseudomonadati</taxon>
        <taxon>Pseudomonadota</taxon>
        <taxon>Alphaproteobacteria</taxon>
        <taxon>Rhodobacterales</taxon>
        <taxon>Paracoccaceae</taxon>
        <taxon>Cereibacter</taxon>
    </lineage>
</organism>
<dbReference type="InterPro" id="IPR006442">
    <property type="entry name" value="Antitoxin_Phd/YefM"/>
</dbReference>
<dbReference type="AlphaFoldDB" id="U5NN27"/>
<dbReference type="OrthoDB" id="7863430at2"/>
<protein>
    <recommendedName>
        <fullName evidence="2">Antitoxin</fullName>
    </recommendedName>
</protein>
<sequence>MKHEEYVISRGEALEVPVTDARAGLAELVDLVSQHGQRVILTKHKHPTAVLVSMPDLATLEATDADAHVALSWPASKVGDFGSTDLVLEAEDPADVTARNDLLDLKRKVEGVMEEINEMIHAHDRTVGYACAHEAAEKSQVA</sequence>
<dbReference type="EnsemblBacteria" id="AGY32503">
    <property type="protein sequence ID" value="AGY32503"/>
    <property type="gene ID" value="RSP_7679"/>
</dbReference>
<dbReference type="Pfam" id="PF02604">
    <property type="entry name" value="PhdYeFM_antitox"/>
    <property type="match status" value="1"/>
</dbReference>
<keyword evidence="4" id="KW-1185">Reference proteome</keyword>
<evidence type="ECO:0000313" key="3">
    <source>
        <dbReference type="EMBL" id="AGY32503.1"/>
    </source>
</evidence>
<name>U5NN27_CERS4</name>
<dbReference type="Proteomes" id="UP000002703">
    <property type="component" value="Plasmid D"/>
</dbReference>
<evidence type="ECO:0000256" key="1">
    <source>
        <dbReference type="ARBA" id="ARBA00009981"/>
    </source>
</evidence>
<dbReference type="KEGG" id="rsp:RSP_7679"/>